<dbReference type="NCBIfam" id="TIGR00431">
    <property type="entry name" value="TruB"/>
    <property type="match status" value="1"/>
</dbReference>
<dbReference type="Pfam" id="PF16198">
    <property type="entry name" value="TruB_C_2"/>
    <property type="match status" value="1"/>
</dbReference>
<proteinExistence type="inferred from homology"/>
<dbReference type="PANTHER" id="PTHR13767:SF2">
    <property type="entry name" value="PSEUDOURIDYLATE SYNTHASE TRUB1"/>
    <property type="match status" value="1"/>
</dbReference>
<evidence type="ECO:0000256" key="5">
    <source>
        <dbReference type="HAMAP-Rule" id="MF_01080"/>
    </source>
</evidence>
<dbReference type="Pfam" id="PF01509">
    <property type="entry name" value="TruB_N"/>
    <property type="match status" value="1"/>
</dbReference>
<dbReference type="GO" id="GO:0031119">
    <property type="term" value="P:tRNA pseudouridine synthesis"/>
    <property type="evidence" value="ECO:0007669"/>
    <property type="project" value="UniProtKB-UniRule"/>
</dbReference>
<accession>A0A1G2G039</accession>
<evidence type="ECO:0000256" key="2">
    <source>
        <dbReference type="ARBA" id="ARBA00005642"/>
    </source>
</evidence>
<organism evidence="8 9">
    <name type="scientific">Candidatus Ryanbacteria bacterium RIFCSPHIGHO2_01_45_13</name>
    <dbReference type="NCBI Taxonomy" id="1802112"/>
    <lineage>
        <taxon>Bacteria</taxon>
        <taxon>Candidatus Ryaniibacteriota</taxon>
    </lineage>
</organism>
<evidence type="ECO:0000256" key="4">
    <source>
        <dbReference type="ARBA" id="ARBA00023235"/>
    </source>
</evidence>
<dbReference type="Proteomes" id="UP000176700">
    <property type="component" value="Unassembled WGS sequence"/>
</dbReference>
<keyword evidence="3 5" id="KW-0819">tRNA processing</keyword>
<evidence type="ECO:0000256" key="3">
    <source>
        <dbReference type="ARBA" id="ARBA00022694"/>
    </source>
</evidence>
<keyword evidence="4 5" id="KW-0413">Isomerase</keyword>
<dbReference type="InterPro" id="IPR020103">
    <property type="entry name" value="PsdUridine_synth_cat_dom_sf"/>
</dbReference>
<feature type="active site" description="Nucleophile" evidence="5">
    <location>
        <position position="42"/>
    </location>
</feature>
<dbReference type="PANTHER" id="PTHR13767">
    <property type="entry name" value="TRNA-PSEUDOURIDINE SYNTHASE"/>
    <property type="match status" value="1"/>
</dbReference>
<dbReference type="InterPro" id="IPR032819">
    <property type="entry name" value="TruB_C"/>
</dbReference>
<feature type="domain" description="Pseudouridine synthase II N-terminal" evidence="6">
    <location>
        <begin position="27"/>
        <end position="176"/>
    </location>
</feature>
<reference evidence="8 9" key="1">
    <citation type="journal article" date="2016" name="Nat. Commun.">
        <title>Thousands of microbial genomes shed light on interconnected biogeochemical processes in an aquifer system.</title>
        <authorList>
            <person name="Anantharaman K."/>
            <person name="Brown C.T."/>
            <person name="Hug L.A."/>
            <person name="Sharon I."/>
            <person name="Castelle C.J."/>
            <person name="Probst A.J."/>
            <person name="Thomas B.C."/>
            <person name="Singh A."/>
            <person name="Wilkins M.J."/>
            <person name="Karaoz U."/>
            <person name="Brodie E.L."/>
            <person name="Williams K.H."/>
            <person name="Hubbard S.S."/>
            <person name="Banfield J.F."/>
        </authorList>
    </citation>
    <scope>NUCLEOTIDE SEQUENCE [LARGE SCALE GENOMIC DNA]</scope>
</reference>
<evidence type="ECO:0000313" key="9">
    <source>
        <dbReference type="Proteomes" id="UP000176700"/>
    </source>
</evidence>
<dbReference type="GO" id="GO:0003723">
    <property type="term" value="F:RNA binding"/>
    <property type="evidence" value="ECO:0007669"/>
    <property type="project" value="InterPro"/>
</dbReference>
<sequence length="219" mass="24140">MTVPKEGIFAVYKPKGPTSNDVLKSIRKIARTKKVGHAGTLDPLAEGVLVVGIGREATKKLKDVVKKEKEYIARIRFGITSATDDEEGEKKTVLVSAVPSETTVAQVIQNFKGSIRQKPPVYSAVKVGGKEAYKRARKGETVELKERIVEVKDIEVLQYRWPYADIRVVTGPGVYIRALARDVGEKLGTGGYLVSLQRTRIGVYTKDHSIAFSELKQGK</sequence>
<dbReference type="Gene3D" id="3.30.2350.10">
    <property type="entry name" value="Pseudouridine synthase"/>
    <property type="match status" value="1"/>
</dbReference>
<dbReference type="EC" id="5.4.99.25" evidence="5"/>
<dbReference type="InterPro" id="IPR002501">
    <property type="entry name" value="PsdUridine_synth_N"/>
</dbReference>
<dbReference type="InterPro" id="IPR014780">
    <property type="entry name" value="tRNA_psdUridine_synth_TruB"/>
</dbReference>
<name>A0A1G2G039_9BACT</name>
<evidence type="ECO:0000259" key="7">
    <source>
        <dbReference type="Pfam" id="PF16198"/>
    </source>
</evidence>
<dbReference type="HAMAP" id="MF_01080">
    <property type="entry name" value="TruB_bact"/>
    <property type="match status" value="1"/>
</dbReference>
<dbReference type="EMBL" id="MHNI01000008">
    <property type="protein sequence ID" value="OGZ43352.1"/>
    <property type="molecule type" value="Genomic_DNA"/>
</dbReference>
<comment type="caution">
    <text evidence="8">The sequence shown here is derived from an EMBL/GenBank/DDBJ whole genome shotgun (WGS) entry which is preliminary data.</text>
</comment>
<evidence type="ECO:0000313" key="8">
    <source>
        <dbReference type="EMBL" id="OGZ43352.1"/>
    </source>
</evidence>
<comment type="similarity">
    <text evidence="2 5">Belongs to the pseudouridine synthase TruB family. Type 1 subfamily.</text>
</comment>
<evidence type="ECO:0000259" key="6">
    <source>
        <dbReference type="Pfam" id="PF01509"/>
    </source>
</evidence>
<dbReference type="AlphaFoldDB" id="A0A1G2G039"/>
<dbReference type="CDD" id="cd02573">
    <property type="entry name" value="PseudoU_synth_EcTruB"/>
    <property type="match status" value="1"/>
</dbReference>
<dbReference type="SUPFAM" id="SSF55120">
    <property type="entry name" value="Pseudouridine synthase"/>
    <property type="match status" value="1"/>
</dbReference>
<dbReference type="GO" id="GO:0160148">
    <property type="term" value="F:tRNA pseudouridine(55) synthase activity"/>
    <property type="evidence" value="ECO:0007669"/>
    <property type="project" value="UniProtKB-EC"/>
</dbReference>
<feature type="domain" description="tRNA pseudouridylate synthase B C-terminal" evidence="7">
    <location>
        <begin position="177"/>
        <end position="217"/>
    </location>
</feature>
<comment type="catalytic activity">
    <reaction evidence="1 5">
        <text>uridine(55) in tRNA = pseudouridine(55) in tRNA</text>
        <dbReference type="Rhea" id="RHEA:42532"/>
        <dbReference type="Rhea" id="RHEA-COMP:10101"/>
        <dbReference type="Rhea" id="RHEA-COMP:10102"/>
        <dbReference type="ChEBI" id="CHEBI:65314"/>
        <dbReference type="ChEBI" id="CHEBI:65315"/>
        <dbReference type="EC" id="5.4.99.25"/>
    </reaction>
</comment>
<evidence type="ECO:0000256" key="1">
    <source>
        <dbReference type="ARBA" id="ARBA00000385"/>
    </source>
</evidence>
<comment type="function">
    <text evidence="5">Responsible for synthesis of pseudouridine from uracil-55 in the psi GC loop of transfer RNAs.</text>
</comment>
<gene>
    <name evidence="5" type="primary">truB</name>
    <name evidence="8" type="ORF">A2W41_04505</name>
</gene>
<protein>
    <recommendedName>
        <fullName evidence="5">tRNA pseudouridine synthase B</fullName>
        <ecNumber evidence="5">5.4.99.25</ecNumber>
    </recommendedName>
    <alternativeName>
        <fullName evidence="5">tRNA pseudouridine(55) synthase</fullName>
        <shortName evidence="5">Psi55 synthase</shortName>
    </alternativeName>
    <alternativeName>
        <fullName evidence="5">tRNA pseudouridylate synthase</fullName>
    </alternativeName>
    <alternativeName>
        <fullName evidence="5">tRNA-uridine isomerase</fullName>
    </alternativeName>
</protein>
<dbReference type="GO" id="GO:1990481">
    <property type="term" value="P:mRNA pseudouridine synthesis"/>
    <property type="evidence" value="ECO:0007669"/>
    <property type="project" value="TreeGrafter"/>
</dbReference>